<dbReference type="PANTHER" id="PTHR11390:SF21">
    <property type="entry name" value="DNA TOPOISOMERASE 3-ALPHA"/>
    <property type="match status" value="1"/>
</dbReference>
<dbReference type="InterPro" id="IPR013497">
    <property type="entry name" value="Topo_IA_cen"/>
</dbReference>
<evidence type="ECO:0000259" key="13">
    <source>
        <dbReference type="PROSITE" id="PS50880"/>
    </source>
</evidence>
<dbReference type="Gene3D" id="2.70.20.10">
    <property type="entry name" value="Topoisomerase I, domain 3"/>
    <property type="match status" value="1"/>
</dbReference>
<evidence type="ECO:0000256" key="3">
    <source>
        <dbReference type="ARBA" id="ARBA00012891"/>
    </source>
</evidence>
<dbReference type="NCBIfam" id="NF005829">
    <property type="entry name" value="PRK07726.1"/>
    <property type="match status" value="1"/>
</dbReference>
<keyword evidence="7" id="KW-0238">DNA-binding</keyword>
<dbReference type="InterPro" id="IPR003602">
    <property type="entry name" value="Topo_IA_DNA-bd_dom"/>
</dbReference>
<dbReference type="PROSITE" id="PS52039">
    <property type="entry name" value="TOPO_IA_2"/>
    <property type="match status" value="1"/>
</dbReference>
<dbReference type="SMART" id="SM00437">
    <property type="entry name" value="TOP1Ac"/>
    <property type="match status" value="1"/>
</dbReference>
<evidence type="ECO:0000313" key="16">
    <source>
        <dbReference type="Proteomes" id="UP001197974"/>
    </source>
</evidence>
<keyword evidence="6" id="KW-0799">Topoisomerase</keyword>
<dbReference type="PROSITE" id="PS00396">
    <property type="entry name" value="TOPO_IA_1"/>
    <property type="match status" value="1"/>
</dbReference>
<evidence type="ECO:0000256" key="12">
    <source>
        <dbReference type="ARBA" id="ARBA00032877"/>
    </source>
</evidence>
<dbReference type="InterPro" id="IPR013824">
    <property type="entry name" value="Topo_IA_cen_sub1"/>
</dbReference>
<dbReference type="PANTHER" id="PTHR11390">
    <property type="entry name" value="PROKARYOTIC DNA TOPOISOMERASE"/>
    <property type="match status" value="1"/>
</dbReference>
<feature type="domain" description="Topo IA-type catalytic" evidence="14">
    <location>
        <begin position="157"/>
        <end position="597"/>
    </location>
</feature>
<evidence type="ECO:0000256" key="6">
    <source>
        <dbReference type="ARBA" id="ARBA00023029"/>
    </source>
</evidence>
<dbReference type="NCBIfam" id="TIGR01056">
    <property type="entry name" value="topB"/>
    <property type="match status" value="1"/>
</dbReference>
<dbReference type="SMART" id="SM00493">
    <property type="entry name" value="TOPRIM"/>
    <property type="match status" value="1"/>
</dbReference>
<dbReference type="Pfam" id="PF13342">
    <property type="entry name" value="Toprim_Crpt"/>
    <property type="match status" value="1"/>
</dbReference>
<evidence type="ECO:0000256" key="7">
    <source>
        <dbReference type="ARBA" id="ARBA00023125"/>
    </source>
</evidence>
<accession>A0ABY9JWC4</accession>
<dbReference type="Proteomes" id="UP001197974">
    <property type="component" value="Chromosome"/>
</dbReference>
<dbReference type="Gene3D" id="1.10.290.10">
    <property type="entry name" value="Topoisomerase I, domain 4"/>
    <property type="match status" value="1"/>
</dbReference>
<keyword evidence="16" id="KW-1185">Reference proteome</keyword>
<evidence type="ECO:0000256" key="1">
    <source>
        <dbReference type="ARBA" id="ARBA00000213"/>
    </source>
</evidence>
<keyword evidence="8" id="KW-0413">Isomerase</keyword>
<dbReference type="InterPro" id="IPR000380">
    <property type="entry name" value="Topo_IA"/>
</dbReference>
<comment type="similarity">
    <text evidence="2">Belongs to the type IA topoisomerase family.</text>
</comment>
<feature type="domain" description="Toprim" evidence="13">
    <location>
        <begin position="1"/>
        <end position="140"/>
    </location>
</feature>
<dbReference type="SUPFAM" id="SSF56712">
    <property type="entry name" value="Prokaryotic type I DNA topoisomerase"/>
    <property type="match status" value="1"/>
</dbReference>
<dbReference type="InterPro" id="IPR023406">
    <property type="entry name" value="Topo_IA_AS"/>
</dbReference>
<dbReference type="InterPro" id="IPR034144">
    <property type="entry name" value="TOPRIM_TopoIII"/>
</dbReference>
<protein>
    <recommendedName>
        <fullName evidence="3">DNA topoisomerase</fullName>
        <ecNumber evidence="3">5.6.2.1</ecNumber>
    </recommendedName>
    <alternativeName>
        <fullName evidence="12">Omega-protein</fullName>
    </alternativeName>
    <alternativeName>
        <fullName evidence="11">Relaxing enzyme</fullName>
    </alternativeName>
    <alternativeName>
        <fullName evidence="9">Swivelase</fullName>
    </alternativeName>
    <alternativeName>
        <fullName evidence="10">Untwisting enzyme</fullName>
    </alternativeName>
</protein>
<dbReference type="InterPro" id="IPR013826">
    <property type="entry name" value="Topo_IA_cen_sub3"/>
</dbReference>
<dbReference type="EC" id="5.6.2.1" evidence="3"/>
<keyword evidence="4" id="KW-0479">Metal-binding</keyword>
<gene>
    <name evidence="15" type="ORF">LC087_02335</name>
</gene>
<evidence type="ECO:0000256" key="2">
    <source>
        <dbReference type="ARBA" id="ARBA00009446"/>
    </source>
</evidence>
<dbReference type="Gene3D" id="3.40.50.140">
    <property type="match status" value="1"/>
</dbReference>
<reference evidence="15 16" key="1">
    <citation type="submission" date="2023-06" db="EMBL/GenBank/DDBJ databases">
        <title>Five Gram-positive bacteria isolated from mangrove sediments in Shenzhen, Guangdong, China.</title>
        <authorList>
            <person name="Yu S."/>
            <person name="Zheng W."/>
            <person name="Huang Y."/>
        </authorList>
    </citation>
    <scope>NUCLEOTIDE SEQUENCE [LARGE SCALE GENOMIC DNA]</scope>
    <source>
        <strain evidence="15 16">SaN35-3</strain>
    </source>
</reference>
<evidence type="ECO:0000313" key="15">
    <source>
        <dbReference type="EMBL" id="WLR43073.1"/>
    </source>
</evidence>
<evidence type="ECO:0000256" key="4">
    <source>
        <dbReference type="ARBA" id="ARBA00022723"/>
    </source>
</evidence>
<dbReference type="EMBL" id="CP129013">
    <property type="protein sequence ID" value="WLR43073.1"/>
    <property type="molecule type" value="Genomic_DNA"/>
</dbReference>
<dbReference type="InterPro" id="IPR005738">
    <property type="entry name" value="TopoIII"/>
</dbReference>
<sequence>MKIVIAEKPDQAAKLAAPFNHKKKIGYYEITPNELFPQGAQITWAIGHLCELKPPEEYKPEWKKWDINRLPIMPDKFQYKVSKNKYKQFKTIKDLLKQPSVTEVVIGGDAGREGELIVRTIIKLCGVQKPMKRLWISSLTEKSVKTGFSNLLTENETRSLYYGALSRACADWLIGMNISRLYTLLLKEQGVKDVFSIGRVQTPTLALIVKREQEITDFKPQPFWEVEAKLTYGEYDIQAKWHFKGETKIMDQKQAIAIGEFCKNKPASVVNVKEEEKVYHPPFLFNLSSLQATANKLFKYPPQKTLDIAQKLYLKGVISYPRSDSSFITKEEALTIPIIFDQLKSIEDYQALLPAPIQSILSNKRYVNEKKVTDHYAIIPTEQVPNVSKLSVEERRIFDLIVRRLIAAHYPPAKFSYMTLDSLVDSRAEFRSKGKKLIDEGWRKVFFEDDKEKDQLLPDVNIGEKGSVAKINLRESMTQPPKRYTEGNLITLMKTAGKHLEDRELEKILNQTEGLGTEATRASIINLLKSRNYIDIKKNQVFATSKGMLIIEALGENLLTSASMTAKWEQRIAEISKGKASPKAFMEQVSKLALKLIEDAKQQKETWSFDQGQVEEICSQSTQKPYKKTKMKVGTCKLCGGSIIDFGKFYGCSNYKKTDCKFSISKKILGKTISQANVKKILDTGKTNKIKGFKKGDKTFDASLSWNEAEKKVEFQFK</sequence>
<dbReference type="CDD" id="cd00186">
    <property type="entry name" value="TOP1Ac"/>
    <property type="match status" value="1"/>
</dbReference>
<evidence type="ECO:0000256" key="9">
    <source>
        <dbReference type="ARBA" id="ARBA00030003"/>
    </source>
</evidence>
<evidence type="ECO:0000256" key="5">
    <source>
        <dbReference type="ARBA" id="ARBA00022842"/>
    </source>
</evidence>
<dbReference type="Pfam" id="PF01131">
    <property type="entry name" value="Topoisom_bac"/>
    <property type="match status" value="1"/>
</dbReference>
<organism evidence="15 16">
    <name type="scientific">Bacillus carboniphilus</name>
    <dbReference type="NCBI Taxonomy" id="86663"/>
    <lineage>
        <taxon>Bacteria</taxon>
        <taxon>Bacillati</taxon>
        <taxon>Bacillota</taxon>
        <taxon>Bacilli</taxon>
        <taxon>Bacillales</taxon>
        <taxon>Bacillaceae</taxon>
        <taxon>Bacillus</taxon>
    </lineage>
</organism>
<evidence type="ECO:0000256" key="11">
    <source>
        <dbReference type="ARBA" id="ARBA00032235"/>
    </source>
</evidence>
<keyword evidence="5" id="KW-0460">Magnesium</keyword>
<dbReference type="RefSeq" id="WP_226538891.1">
    <property type="nucleotide sequence ID" value="NZ_CP129013.1"/>
</dbReference>
<dbReference type="Gene3D" id="1.10.460.10">
    <property type="entry name" value="Topoisomerase I, domain 2"/>
    <property type="match status" value="1"/>
</dbReference>
<comment type="catalytic activity">
    <reaction evidence="1">
        <text>ATP-independent breakage of single-stranded DNA, followed by passage and rejoining.</text>
        <dbReference type="EC" id="5.6.2.1"/>
    </reaction>
</comment>
<evidence type="ECO:0000256" key="8">
    <source>
        <dbReference type="ARBA" id="ARBA00023235"/>
    </source>
</evidence>
<dbReference type="InterPro" id="IPR023405">
    <property type="entry name" value="Topo_IA_core_domain"/>
</dbReference>
<dbReference type="InterPro" id="IPR003601">
    <property type="entry name" value="Topo_IA_2"/>
</dbReference>
<name>A0ABY9JWC4_9BACI</name>
<dbReference type="InterPro" id="IPR025589">
    <property type="entry name" value="Toprim_C_rpt"/>
</dbReference>
<dbReference type="InterPro" id="IPR013825">
    <property type="entry name" value="Topo_IA_cen_sub2"/>
</dbReference>
<proteinExistence type="inferred from homology"/>
<dbReference type="InterPro" id="IPR006171">
    <property type="entry name" value="TOPRIM_dom"/>
</dbReference>
<dbReference type="SMART" id="SM00436">
    <property type="entry name" value="TOP1Bc"/>
    <property type="match status" value="1"/>
</dbReference>
<dbReference type="PROSITE" id="PS50880">
    <property type="entry name" value="TOPRIM"/>
    <property type="match status" value="1"/>
</dbReference>
<evidence type="ECO:0000259" key="14">
    <source>
        <dbReference type="PROSITE" id="PS52039"/>
    </source>
</evidence>
<dbReference type="Pfam" id="PF01751">
    <property type="entry name" value="Toprim"/>
    <property type="match status" value="1"/>
</dbReference>
<evidence type="ECO:0000256" key="10">
    <source>
        <dbReference type="ARBA" id="ARBA00031985"/>
    </source>
</evidence>
<dbReference type="PRINTS" id="PR00417">
    <property type="entry name" value="PRTPISMRASEI"/>
</dbReference>
<dbReference type="CDD" id="cd03362">
    <property type="entry name" value="TOPRIM_TopoIA_TopoIII"/>
    <property type="match status" value="1"/>
</dbReference>